<feature type="region of interest" description="Disordered" evidence="1">
    <location>
        <begin position="233"/>
        <end position="255"/>
    </location>
</feature>
<dbReference type="eggNOG" id="ENOG502R9QT">
    <property type="taxonomic scope" value="Eukaryota"/>
</dbReference>
<accession>F9XFF4</accession>
<feature type="compositionally biased region" description="Basic and acidic residues" evidence="1">
    <location>
        <begin position="168"/>
        <end position="185"/>
    </location>
</feature>
<keyword evidence="3" id="KW-1185">Reference proteome</keyword>
<dbReference type="KEGG" id="ztr:MYCGRDRAFT_94827"/>
<sequence length="638" mass="72146">MKGGHELGSTTAWRTTSGYNKRRIELAALTDELMVRNSLRRDTVVGFQMQQHILPPCCPRPACAITFERLPYNSSELDARLGACFGAVARNPNKESKLLCRKGREGNVFAGHDRRRQKIRRLLCSRDFITPTPILNNESNLQYIHNLFYSSFPSTSPTQTSSNMDEASIQREQERAELERERQESRSTLPGHNVILPVALSSTNYEYPTSYLRTHLDEDLDDEVDIPPYRPPPNSIHENDQDASENLHFPELDPRPGRLVRAQNLADYRPVDRAQSPAILVSRTRGEVPHHQFALRHGTRVELPYHLSAPQNDAMDPNQARLHAQADRRADRLHNWRTAQPALQDAFVTALRAWKAGNPATYTTFETLMENAALLCTSTVRAHDIMMWGQKTPVEVRTALKALTTHYHVEAVLRRALVESETRTNSWSGPNELSPEEDFAASTTSVQITTNNVTYKMHSHFGLRPGDVTLNMIDWDITHHPSRRAFLVKILAFLALSRDHLESCTTGSSPDSRMMEDAVDFIHALVLKVFNTLQPLVVTFNAPDVTSADKRYLVDTVKAAHTLRTQLDTDLRVRDILEARATTRDLLLVLAIREQDRPAGLTGPLPLTDQTVGMASRIEQAEVTYGPIFGNWRVKWGR</sequence>
<dbReference type="HOGENOM" id="CLU_429072_0_0_1"/>
<dbReference type="Proteomes" id="UP000008062">
    <property type="component" value="Chromosome 7"/>
</dbReference>
<dbReference type="EMBL" id="CM001202">
    <property type="protein sequence ID" value="EGP85936.1"/>
    <property type="molecule type" value="Genomic_DNA"/>
</dbReference>
<dbReference type="AlphaFoldDB" id="F9XFF4"/>
<evidence type="ECO:0000256" key="1">
    <source>
        <dbReference type="SAM" id="MobiDB-lite"/>
    </source>
</evidence>
<name>F9XFF4_ZYMTI</name>
<reference evidence="2 3" key="1">
    <citation type="journal article" date="2011" name="PLoS Genet.">
        <title>Finished genome of the fungal wheat pathogen Mycosphaerella graminicola reveals dispensome structure, chromosome plasticity, and stealth pathogenesis.</title>
        <authorList>
            <person name="Goodwin S.B."/>
            <person name="Ben M'barek S."/>
            <person name="Dhillon B."/>
            <person name="Wittenberg A.H.J."/>
            <person name="Crane C.F."/>
            <person name="Hane J.K."/>
            <person name="Foster A.J."/>
            <person name="Van der Lee T.A.J."/>
            <person name="Grimwood J."/>
            <person name="Aerts A."/>
            <person name="Antoniw J."/>
            <person name="Bailey A."/>
            <person name="Bluhm B."/>
            <person name="Bowler J."/>
            <person name="Bristow J."/>
            <person name="van der Burgt A."/>
            <person name="Canto-Canche B."/>
            <person name="Churchill A.C.L."/>
            <person name="Conde-Ferraez L."/>
            <person name="Cools H.J."/>
            <person name="Coutinho P.M."/>
            <person name="Csukai M."/>
            <person name="Dehal P."/>
            <person name="De Wit P."/>
            <person name="Donzelli B."/>
            <person name="van de Geest H.C."/>
            <person name="van Ham R.C.H.J."/>
            <person name="Hammond-Kosack K.E."/>
            <person name="Henrissat B."/>
            <person name="Kilian A."/>
            <person name="Kobayashi A.K."/>
            <person name="Koopmann E."/>
            <person name="Kourmpetis Y."/>
            <person name="Kuzniar A."/>
            <person name="Lindquist E."/>
            <person name="Lombard V."/>
            <person name="Maliepaard C."/>
            <person name="Martins N."/>
            <person name="Mehrabi R."/>
            <person name="Nap J.P.H."/>
            <person name="Ponomarenko A."/>
            <person name="Rudd J.J."/>
            <person name="Salamov A."/>
            <person name="Schmutz J."/>
            <person name="Schouten H.J."/>
            <person name="Shapiro H."/>
            <person name="Stergiopoulos I."/>
            <person name="Torriani S.F.F."/>
            <person name="Tu H."/>
            <person name="de Vries R.P."/>
            <person name="Waalwijk C."/>
            <person name="Ware S.B."/>
            <person name="Wiebenga A."/>
            <person name="Zwiers L.-H."/>
            <person name="Oliver R.P."/>
            <person name="Grigoriev I.V."/>
            <person name="Kema G.H.J."/>
        </authorList>
    </citation>
    <scope>NUCLEOTIDE SEQUENCE [LARGE SCALE GENOMIC DNA]</scope>
    <source>
        <strain evidence="3">CBS 115943 / IPO323</strain>
    </source>
</reference>
<dbReference type="OrthoDB" id="10344111at2759"/>
<evidence type="ECO:0000313" key="3">
    <source>
        <dbReference type="Proteomes" id="UP000008062"/>
    </source>
</evidence>
<feature type="region of interest" description="Disordered" evidence="1">
    <location>
        <begin position="154"/>
        <end position="188"/>
    </location>
</feature>
<dbReference type="VEuPathDB" id="FungiDB:ZTRI_7.803"/>
<dbReference type="GeneID" id="13397659"/>
<protein>
    <submittedName>
        <fullName evidence="2">Uncharacterized protein</fullName>
    </submittedName>
</protein>
<gene>
    <name evidence="2" type="ORF">MYCGRDRAFT_94827</name>
</gene>
<organism evidence="2 3">
    <name type="scientific">Zymoseptoria tritici (strain CBS 115943 / IPO323)</name>
    <name type="common">Speckled leaf blotch fungus</name>
    <name type="synonym">Septoria tritici</name>
    <dbReference type="NCBI Taxonomy" id="336722"/>
    <lineage>
        <taxon>Eukaryota</taxon>
        <taxon>Fungi</taxon>
        <taxon>Dikarya</taxon>
        <taxon>Ascomycota</taxon>
        <taxon>Pezizomycotina</taxon>
        <taxon>Dothideomycetes</taxon>
        <taxon>Dothideomycetidae</taxon>
        <taxon>Mycosphaerellales</taxon>
        <taxon>Mycosphaerellaceae</taxon>
        <taxon>Zymoseptoria</taxon>
    </lineage>
</organism>
<dbReference type="RefSeq" id="XP_003850960.1">
    <property type="nucleotide sequence ID" value="XM_003850912.1"/>
</dbReference>
<proteinExistence type="predicted"/>
<evidence type="ECO:0000313" key="2">
    <source>
        <dbReference type="EMBL" id="EGP85936.1"/>
    </source>
</evidence>
<dbReference type="InParanoid" id="F9XFF4"/>